<feature type="transmembrane region" description="Helical" evidence="7">
    <location>
        <begin position="229"/>
        <end position="253"/>
    </location>
</feature>
<evidence type="ECO:0000256" key="4">
    <source>
        <dbReference type="ARBA" id="ARBA00022692"/>
    </source>
</evidence>
<protein>
    <submittedName>
        <fullName evidence="8">MFS transporter</fullName>
    </submittedName>
</protein>
<keyword evidence="6 7" id="KW-0472">Membrane</keyword>
<comment type="caution">
    <text evidence="8">The sequence shown here is derived from an EMBL/GenBank/DDBJ whole genome shotgun (WGS) entry which is preliminary data.</text>
</comment>
<dbReference type="EMBL" id="JBHSKD010000008">
    <property type="protein sequence ID" value="MFC5176715.1"/>
    <property type="molecule type" value="Genomic_DNA"/>
</dbReference>
<dbReference type="InterPro" id="IPR036259">
    <property type="entry name" value="MFS_trans_sf"/>
</dbReference>
<evidence type="ECO:0000256" key="6">
    <source>
        <dbReference type="ARBA" id="ARBA00023136"/>
    </source>
</evidence>
<dbReference type="RefSeq" id="WP_378589221.1">
    <property type="nucleotide sequence ID" value="NZ_JBHSKD010000008.1"/>
</dbReference>
<evidence type="ECO:0000256" key="1">
    <source>
        <dbReference type="ARBA" id="ARBA00004651"/>
    </source>
</evidence>
<name>A0ABW0BI01_9ACTN</name>
<feature type="transmembrane region" description="Helical" evidence="7">
    <location>
        <begin position="35"/>
        <end position="57"/>
    </location>
</feature>
<reference evidence="9" key="1">
    <citation type="journal article" date="2019" name="Int. J. Syst. Evol. Microbiol.">
        <title>The Global Catalogue of Microorganisms (GCM) 10K type strain sequencing project: providing services to taxonomists for standard genome sequencing and annotation.</title>
        <authorList>
            <consortium name="The Broad Institute Genomics Platform"/>
            <consortium name="The Broad Institute Genome Sequencing Center for Infectious Disease"/>
            <person name="Wu L."/>
            <person name="Ma J."/>
        </authorList>
    </citation>
    <scope>NUCLEOTIDE SEQUENCE [LARGE SCALE GENOMIC DNA]</scope>
    <source>
        <strain evidence="9">DFY41</strain>
    </source>
</reference>
<proteinExistence type="predicted"/>
<keyword evidence="5 7" id="KW-1133">Transmembrane helix</keyword>
<feature type="transmembrane region" description="Helical" evidence="7">
    <location>
        <begin position="154"/>
        <end position="174"/>
    </location>
</feature>
<evidence type="ECO:0000256" key="2">
    <source>
        <dbReference type="ARBA" id="ARBA00022448"/>
    </source>
</evidence>
<comment type="subcellular location">
    <subcellularLocation>
        <location evidence="1">Cell membrane</location>
        <topology evidence="1">Multi-pass membrane protein</topology>
    </subcellularLocation>
</comment>
<evidence type="ECO:0000256" key="5">
    <source>
        <dbReference type="ARBA" id="ARBA00022989"/>
    </source>
</evidence>
<dbReference type="PANTHER" id="PTHR23517:SF2">
    <property type="entry name" value="MULTIDRUG RESISTANCE PROTEIN MDTH"/>
    <property type="match status" value="1"/>
</dbReference>
<sequence>MAGDTSSTDTAQRPSWWRRQLPPTPLARRLSVQSILFAVGEGTFLTGSAVFFTQIVGLTAAQVGLGLTIAGVVSFFVAVPLGKIADRVGPKRTWAIGSFGQAGLYVLWPFIDGMTQYVAMMIVLECIGVLGWSGRGAYTIDVFPREERVQSQAFMRAALNIGFAVGAAIGGLALATDSDAVVRAVPLLTSAILLANSVFITRLPDAQHDTAPAAPDQLVNPSALRNRGFLGLMACDGVLATNQVLLNIVIPLWLVEETDAPRVLLAWLFGTNTVMAVLLQVAAARGVDSVDRSLRAARLSAGFFVLSCLIVLVTHDTLGWVTIALVWLGHVTVTGAELYQSASHWGFMSDLSDPDRRGEYQGAAHLGGTLGGVWAPAAYTYLAMNWGSAGWITIGAIVVVATLLMRPFASAAERYLHQDSVSDRAARPA</sequence>
<evidence type="ECO:0000256" key="7">
    <source>
        <dbReference type="SAM" id="Phobius"/>
    </source>
</evidence>
<feature type="transmembrane region" description="Helical" evidence="7">
    <location>
        <begin position="265"/>
        <end position="284"/>
    </location>
</feature>
<dbReference type="InterPro" id="IPR050171">
    <property type="entry name" value="MFS_Transporters"/>
</dbReference>
<feature type="transmembrane region" description="Helical" evidence="7">
    <location>
        <begin position="93"/>
        <end position="111"/>
    </location>
</feature>
<evidence type="ECO:0000256" key="3">
    <source>
        <dbReference type="ARBA" id="ARBA00022475"/>
    </source>
</evidence>
<accession>A0ABW0BI01</accession>
<feature type="transmembrane region" description="Helical" evidence="7">
    <location>
        <begin position="117"/>
        <end position="134"/>
    </location>
</feature>
<keyword evidence="3" id="KW-1003">Cell membrane</keyword>
<dbReference type="PANTHER" id="PTHR23517">
    <property type="entry name" value="RESISTANCE PROTEIN MDTM, PUTATIVE-RELATED-RELATED"/>
    <property type="match status" value="1"/>
</dbReference>
<feature type="transmembrane region" description="Helical" evidence="7">
    <location>
        <begin position="63"/>
        <end position="81"/>
    </location>
</feature>
<dbReference type="InterPro" id="IPR011701">
    <property type="entry name" value="MFS"/>
</dbReference>
<organism evidence="8 9">
    <name type="scientific">Nocardioides taihuensis</name>
    <dbReference type="NCBI Taxonomy" id="1835606"/>
    <lineage>
        <taxon>Bacteria</taxon>
        <taxon>Bacillati</taxon>
        <taxon>Actinomycetota</taxon>
        <taxon>Actinomycetes</taxon>
        <taxon>Propionibacteriales</taxon>
        <taxon>Nocardioidaceae</taxon>
        <taxon>Nocardioides</taxon>
    </lineage>
</organism>
<dbReference type="Gene3D" id="1.20.1250.20">
    <property type="entry name" value="MFS general substrate transporter like domains"/>
    <property type="match status" value="1"/>
</dbReference>
<dbReference type="SUPFAM" id="SSF103473">
    <property type="entry name" value="MFS general substrate transporter"/>
    <property type="match status" value="1"/>
</dbReference>
<keyword evidence="9" id="KW-1185">Reference proteome</keyword>
<gene>
    <name evidence="8" type="ORF">ACFPGP_08520</name>
</gene>
<keyword evidence="4 7" id="KW-0812">Transmembrane</keyword>
<dbReference type="Proteomes" id="UP001596087">
    <property type="component" value="Unassembled WGS sequence"/>
</dbReference>
<evidence type="ECO:0000313" key="9">
    <source>
        <dbReference type="Proteomes" id="UP001596087"/>
    </source>
</evidence>
<dbReference type="Pfam" id="PF07690">
    <property type="entry name" value="MFS_1"/>
    <property type="match status" value="1"/>
</dbReference>
<feature type="transmembrane region" description="Helical" evidence="7">
    <location>
        <begin position="180"/>
        <end position="200"/>
    </location>
</feature>
<feature type="transmembrane region" description="Helical" evidence="7">
    <location>
        <begin position="388"/>
        <end position="405"/>
    </location>
</feature>
<evidence type="ECO:0000313" key="8">
    <source>
        <dbReference type="EMBL" id="MFC5176715.1"/>
    </source>
</evidence>
<feature type="transmembrane region" description="Helical" evidence="7">
    <location>
        <begin position="296"/>
        <end position="314"/>
    </location>
</feature>
<keyword evidence="2" id="KW-0813">Transport</keyword>